<dbReference type="InterPro" id="IPR037185">
    <property type="entry name" value="EmrE-like"/>
</dbReference>
<feature type="transmembrane region" description="Helical" evidence="1">
    <location>
        <begin position="96"/>
        <end position="129"/>
    </location>
</feature>
<evidence type="ECO:0000313" key="2">
    <source>
        <dbReference type="EMBL" id="SQH24164.1"/>
    </source>
</evidence>
<dbReference type="SUPFAM" id="SSF103481">
    <property type="entry name" value="Multidrug resistance efflux transporter EmrE"/>
    <property type="match status" value="1"/>
</dbReference>
<evidence type="ECO:0000256" key="1">
    <source>
        <dbReference type="SAM" id="Phobius"/>
    </source>
</evidence>
<dbReference type="Proteomes" id="UP000248598">
    <property type="component" value="Chromosome 1"/>
</dbReference>
<dbReference type="AlphaFoldDB" id="A0AAX2J0P9"/>
<proteinExistence type="predicted"/>
<evidence type="ECO:0000313" key="3">
    <source>
        <dbReference type="Proteomes" id="UP000248598"/>
    </source>
</evidence>
<feature type="transmembrane region" description="Helical" evidence="1">
    <location>
        <begin position="204"/>
        <end position="222"/>
    </location>
</feature>
<feature type="transmembrane region" description="Helical" evidence="1">
    <location>
        <begin position="141"/>
        <end position="159"/>
    </location>
</feature>
<reference evidence="2 3" key="1">
    <citation type="submission" date="2018-06" db="EMBL/GenBank/DDBJ databases">
        <authorList>
            <consortium name="Pathogen Informatics"/>
            <person name="Doyle S."/>
        </authorList>
    </citation>
    <scope>NUCLEOTIDE SEQUENCE [LARGE SCALE GENOMIC DNA]</scope>
    <source>
        <strain evidence="2 3">NCTC10529</strain>
    </source>
</reference>
<accession>A0AAX2J0P9</accession>
<dbReference type="GeneID" id="93261635"/>
<feature type="transmembrane region" description="Helical" evidence="1">
    <location>
        <begin position="262"/>
        <end position="280"/>
    </location>
</feature>
<feature type="transmembrane region" description="Helical" evidence="1">
    <location>
        <begin position="171"/>
        <end position="192"/>
    </location>
</feature>
<feature type="transmembrane region" description="Helical" evidence="1">
    <location>
        <begin position="234"/>
        <end position="255"/>
    </location>
</feature>
<protein>
    <recommendedName>
        <fullName evidence="4">EamA-like transporter family</fullName>
    </recommendedName>
</protein>
<feature type="transmembrane region" description="Helical" evidence="1">
    <location>
        <begin position="59"/>
        <end position="76"/>
    </location>
</feature>
<keyword evidence="1" id="KW-0472">Membrane</keyword>
<feature type="transmembrane region" description="Helical" evidence="1">
    <location>
        <begin position="31"/>
        <end position="47"/>
    </location>
</feature>
<name>A0AAX2J0P9_KINKI</name>
<sequence>MRFLILSIVMSVSVAVLLKVARQRQMAIEQMVAVNYAAATALTVAILQPKFGGFSGQSVSVFVALGVLLPTIFVAMGRSVAAVGIIKSDAAQRLSLFLPVLVAFTVFGEAVVAHRVVGLVLAVAALGCLLYKPNQHSATQTAQGGAVWLLAVWLGYGVIDILFKQLSKQGAAFSGSLLIAFVLAGVLMTAYLFVKKTRWQRQNIYAGLLLGCLNFMNILFYIKAHQAFKESPTLVFAGMNMGVIVLGTLAGAVGFGERISKLNAFGVVLALLAIVCLYFGQNWFI</sequence>
<keyword evidence="1" id="KW-0812">Transmembrane</keyword>
<dbReference type="EMBL" id="LS483426">
    <property type="protein sequence ID" value="SQH24164.1"/>
    <property type="molecule type" value="Genomic_DNA"/>
</dbReference>
<keyword evidence="1" id="KW-1133">Transmembrane helix</keyword>
<evidence type="ECO:0008006" key="4">
    <source>
        <dbReference type="Google" id="ProtNLM"/>
    </source>
</evidence>
<gene>
    <name evidence="2" type="ORF">NCTC10529_00317</name>
</gene>
<organism evidence="2 3">
    <name type="scientific">Kingella kingae</name>
    <dbReference type="NCBI Taxonomy" id="504"/>
    <lineage>
        <taxon>Bacteria</taxon>
        <taxon>Pseudomonadati</taxon>
        <taxon>Pseudomonadota</taxon>
        <taxon>Betaproteobacteria</taxon>
        <taxon>Neisseriales</taxon>
        <taxon>Neisseriaceae</taxon>
        <taxon>Kingella</taxon>
    </lineage>
</organism>
<dbReference type="RefSeq" id="WP_003788473.1">
    <property type="nucleotide sequence ID" value="NZ_CP045141.1"/>
</dbReference>